<dbReference type="EMBL" id="RDRA01000014">
    <property type="protein sequence ID" value="RXG91574.1"/>
    <property type="molecule type" value="Genomic_DNA"/>
</dbReference>
<dbReference type="Proteomes" id="UP000289946">
    <property type="component" value="Unassembled WGS sequence"/>
</dbReference>
<keyword evidence="3" id="KW-1185">Reference proteome</keyword>
<feature type="compositionally biased region" description="Basic and acidic residues" evidence="1">
    <location>
        <begin position="40"/>
        <end position="56"/>
    </location>
</feature>
<reference evidence="2 3" key="1">
    <citation type="submission" date="2018-10" db="EMBL/GenBank/DDBJ databases">
        <title>Bradyrhizobium sp. nov., isolated from effective nodules of peanut in China.</title>
        <authorList>
            <person name="Li Y."/>
        </authorList>
    </citation>
    <scope>NUCLEOTIDE SEQUENCE [LARGE SCALE GENOMIC DNA]</scope>
    <source>
        <strain evidence="2 3">CCBAU 51781</strain>
    </source>
</reference>
<evidence type="ECO:0000313" key="2">
    <source>
        <dbReference type="EMBL" id="RXG91574.1"/>
    </source>
</evidence>
<protein>
    <submittedName>
        <fullName evidence="2">Uncharacterized protein</fullName>
    </submittedName>
</protein>
<evidence type="ECO:0000313" key="3">
    <source>
        <dbReference type="Proteomes" id="UP000289946"/>
    </source>
</evidence>
<comment type="caution">
    <text evidence="2">The sequence shown here is derived from an EMBL/GenBank/DDBJ whole genome shotgun (WGS) entry which is preliminary data.</text>
</comment>
<proteinExistence type="predicted"/>
<accession>A0ABY0DFV9</accession>
<sequence length="70" mass="8209">MPVYRPSAHDSKQIEQTREILRDSEELLNLPKPDSFAGRKTQEPPRFEDSDPMDRADIQKLIYSELRPPE</sequence>
<name>A0ABY0DFV9_9BRAD</name>
<dbReference type="RefSeq" id="WP_128941047.1">
    <property type="nucleotide sequence ID" value="NZ_RDRA01000014.1"/>
</dbReference>
<feature type="region of interest" description="Disordered" evidence="1">
    <location>
        <begin position="25"/>
        <end position="56"/>
    </location>
</feature>
<organism evidence="2 3">
    <name type="scientific">Bradyrhizobium zhanjiangense</name>
    <dbReference type="NCBI Taxonomy" id="1325107"/>
    <lineage>
        <taxon>Bacteria</taxon>
        <taxon>Pseudomonadati</taxon>
        <taxon>Pseudomonadota</taxon>
        <taxon>Alphaproteobacteria</taxon>
        <taxon>Hyphomicrobiales</taxon>
        <taxon>Nitrobacteraceae</taxon>
        <taxon>Bradyrhizobium</taxon>
    </lineage>
</organism>
<evidence type="ECO:0000256" key="1">
    <source>
        <dbReference type="SAM" id="MobiDB-lite"/>
    </source>
</evidence>
<gene>
    <name evidence="2" type="ORF">EAS62_24145</name>
</gene>